<comment type="caution">
    <text evidence="3">The sequence shown here is derived from an EMBL/GenBank/DDBJ whole genome shotgun (WGS) entry which is preliminary data.</text>
</comment>
<accession>A0A7M4DGL1</accession>
<name>A0A7M4DGL1_9MICO</name>
<dbReference type="InterPro" id="IPR050490">
    <property type="entry name" value="Bact_solute-bd_prot1"/>
</dbReference>
<keyword evidence="4" id="KW-1185">Reference proteome</keyword>
<proteinExistence type="predicted"/>
<dbReference type="InterPro" id="IPR006311">
    <property type="entry name" value="TAT_signal"/>
</dbReference>
<feature type="region of interest" description="Disordered" evidence="1">
    <location>
        <begin position="32"/>
        <end position="51"/>
    </location>
</feature>
<dbReference type="AlphaFoldDB" id="A0A7M4DGL1"/>
<evidence type="ECO:0000256" key="2">
    <source>
        <dbReference type="SAM" id="SignalP"/>
    </source>
</evidence>
<dbReference type="SUPFAM" id="SSF53850">
    <property type="entry name" value="Periplasmic binding protein-like II"/>
    <property type="match status" value="1"/>
</dbReference>
<protein>
    <submittedName>
        <fullName evidence="3">Glycerol-3-phosphate transporter periplasmic binding protein</fullName>
    </submittedName>
</protein>
<dbReference type="PANTHER" id="PTHR43649">
    <property type="entry name" value="ARABINOSE-BINDING PROTEIN-RELATED"/>
    <property type="match status" value="1"/>
</dbReference>
<feature type="signal peptide" evidence="2">
    <location>
        <begin position="1"/>
        <end position="30"/>
    </location>
</feature>
<reference evidence="3 4" key="1">
    <citation type="submission" date="2019-11" db="EMBL/GenBank/DDBJ databases">
        <authorList>
            <person name="Criscuolo A."/>
        </authorList>
    </citation>
    <scope>NUCLEOTIDE SEQUENCE [LARGE SCALE GENOMIC DNA]</scope>
    <source>
        <strain evidence="3">CIP111667</strain>
    </source>
</reference>
<organism evidence="3 4">
    <name type="scientific">Occultella aeris</name>
    <dbReference type="NCBI Taxonomy" id="2761496"/>
    <lineage>
        <taxon>Bacteria</taxon>
        <taxon>Bacillati</taxon>
        <taxon>Actinomycetota</taxon>
        <taxon>Actinomycetes</taxon>
        <taxon>Micrococcales</taxon>
        <taxon>Ruaniaceae</taxon>
        <taxon>Occultella</taxon>
    </lineage>
</organism>
<dbReference type="Gene3D" id="3.40.190.10">
    <property type="entry name" value="Periplasmic binding protein-like II"/>
    <property type="match status" value="1"/>
</dbReference>
<feature type="chain" id="PRO_5029716488" evidence="2">
    <location>
        <begin position="31"/>
        <end position="475"/>
    </location>
</feature>
<sequence length="475" mass="50403">MTMHTLTQATPTRRTMLVGAASLAGAAALAACSQSGGSPSPSGTGSGTSTGATPAAVTISVSGMPDKQTFPEANAQFLEDVAAFEELYPHITVDPRATGWQPDTFPARLAGGQLETVFQVPVTEAPTLIRHGQVVPITDFLADLEGSDLLNERVLEPVSVDGELYGIPVRSHSLGLIYNRSLFEAAGLDPDAPPTTWDEVREAARAITALGDGVAGFAVGTKNGTEGGGMYAAINASFGDDTFVVEEDGSTTITFDSEAGRRAMSFLHDVRWQDDAWPGQTILGIDDVKQLIATERLGLWVHAPDQVRSLTLKFGVDPSTIGLAAMPQAGGDATQLGGSMALFNPAASPEQLTAASQWIWFEYLRKYLDPEVAAAEAEALRGDPANLVGIPELPIFTGDLYERYNEAIAPFVNAPLENYADYIERIDELRLVPEPNAQIKSVLNRMVQQAVTEQDVDVEAMLADGAGEAEQAASR</sequence>
<dbReference type="EMBL" id="CACRYJ010000017">
    <property type="protein sequence ID" value="VZO36054.1"/>
    <property type="molecule type" value="Genomic_DNA"/>
</dbReference>
<dbReference type="PANTHER" id="PTHR43649:SF16">
    <property type="entry name" value="SUGAR-BINDING LIPOPROTEIN"/>
    <property type="match status" value="1"/>
</dbReference>
<keyword evidence="2" id="KW-0732">Signal</keyword>
<evidence type="ECO:0000313" key="4">
    <source>
        <dbReference type="Proteomes" id="UP000419743"/>
    </source>
</evidence>
<gene>
    <name evidence="3" type="ORF">HALOF300_01258</name>
</gene>
<dbReference type="InterPro" id="IPR006059">
    <property type="entry name" value="SBP"/>
</dbReference>
<evidence type="ECO:0000256" key="1">
    <source>
        <dbReference type="SAM" id="MobiDB-lite"/>
    </source>
</evidence>
<evidence type="ECO:0000313" key="3">
    <source>
        <dbReference type="EMBL" id="VZO36054.1"/>
    </source>
</evidence>
<dbReference type="Pfam" id="PF01547">
    <property type="entry name" value="SBP_bac_1"/>
    <property type="match status" value="1"/>
</dbReference>
<dbReference type="PROSITE" id="PS51318">
    <property type="entry name" value="TAT"/>
    <property type="match status" value="1"/>
</dbReference>
<dbReference type="Proteomes" id="UP000419743">
    <property type="component" value="Unassembled WGS sequence"/>
</dbReference>